<dbReference type="Proteomes" id="UP000708208">
    <property type="component" value="Unassembled WGS sequence"/>
</dbReference>
<sequence length="137" mass="15599">MNLISNSSKTTGIHLFGKWPLFMRCHVVKGRSVPRPLMTEHGLDLVQVHQLAIEIGSVDIKIQHTCKSSSAKLKGKPYCEEDLMNLTSYRTWSQHPIITMSPLEQLVGSVFYLWCACRCPLYSLAFNPGHYIFSKFL</sequence>
<name>A0A8J2PUL1_9HEXA</name>
<comment type="caution">
    <text evidence="1">The sequence shown here is derived from an EMBL/GenBank/DDBJ whole genome shotgun (WGS) entry which is preliminary data.</text>
</comment>
<proteinExistence type="predicted"/>
<keyword evidence="2" id="KW-1185">Reference proteome</keyword>
<dbReference type="AlphaFoldDB" id="A0A8J2PUL1"/>
<dbReference type="EMBL" id="CAJVCH010571598">
    <property type="protein sequence ID" value="CAG7837930.1"/>
    <property type="molecule type" value="Genomic_DNA"/>
</dbReference>
<reference evidence="1" key="1">
    <citation type="submission" date="2021-06" db="EMBL/GenBank/DDBJ databases">
        <authorList>
            <person name="Hodson N. C."/>
            <person name="Mongue J. A."/>
            <person name="Jaron S. K."/>
        </authorList>
    </citation>
    <scope>NUCLEOTIDE SEQUENCE</scope>
</reference>
<organism evidence="1 2">
    <name type="scientific">Allacma fusca</name>
    <dbReference type="NCBI Taxonomy" id="39272"/>
    <lineage>
        <taxon>Eukaryota</taxon>
        <taxon>Metazoa</taxon>
        <taxon>Ecdysozoa</taxon>
        <taxon>Arthropoda</taxon>
        <taxon>Hexapoda</taxon>
        <taxon>Collembola</taxon>
        <taxon>Symphypleona</taxon>
        <taxon>Sminthuridae</taxon>
        <taxon>Allacma</taxon>
    </lineage>
</organism>
<gene>
    <name evidence="1" type="ORF">AFUS01_LOCUS46962</name>
</gene>
<evidence type="ECO:0000313" key="1">
    <source>
        <dbReference type="EMBL" id="CAG7837930.1"/>
    </source>
</evidence>
<evidence type="ECO:0000313" key="2">
    <source>
        <dbReference type="Proteomes" id="UP000708208"/>
    </source>
</evidence>
<protein>
    <submittedName>
        <fullName evidence="1">Uncharacterized protein</fullName>
    </submittedName>
</protein>
<accession>A0A8J2PUL1</accession>